<feature type="domain" description="RNA polymerase sigma-70 region 2" evidence="7">
    <location>
        <begin position="137"/>
        <end position="203"/>
    </location>
</feature>
<evidence type="ECO:0000256" key="2">
    <source>
        <dbReference type="ARBA" id="ARBA00023015"/>
    </source>
</evidence>
<evidence type="ECO:0000256" key="3">
    <source>
        <dbReference type="ARBA" id="ARBA00023082"/>
    </source>
</evidence>
<evidence type="ECO:0008006" key="11">
    <source>
        <dbReference type="Google" id="ProtNLM"/>
    </source>
</evidence>
<dbReference type="InterPro" id="IPR027383">
    <property type="entry name" value="Znf_put"/>
</dbReference>
<evidence type="ECO:0000259" key="8">
    <source>
        <dbReference type="Pfam" id="PF13490"/>
    </source>
</evidence>
<dbReference type="Proteomes" id="UP000265581">
    <property type="component" value="Unassembled WGS sequence"/>
</dbReference>
<keyword evidence="3" id="KW-0731">Sigma factor</keyword>
<evidence type="ECO:0000256" key="4">
    <source>
        <dbReference type="ARBA" id="ARBA00023125"/>
    </source>
</evidence>
<dbReference type="Gene3D" id="1.10.10.10">
    <property type="entry name" value="Winged helix-like DNA-binding domain superfamily/Winged helix DNA-binding domain"/>
    <property type="match status" value="1"/>
</dbReference>
<dbReference type="InterPro" id="IPR039425">
    <property type="entry name" value="RNA_pol_sigma-70-like"/>
</dbReference>
<proteinExistence type="inferred from homology"/>
<feature type="region of interest" description="Disordered" evidence="6">
    <location>
        <begin position="412"/>
        <end position="498"/>
    </location>
</feature>
<dbReference type="GO" id="GO:0003677">
    <property type="term" value="F:DNA binding"/>
    <property type="evidence" value="ECO:0007669"/>
    <property type="project" value="UniProtKB-KW"/>
</dbReference>
<dbReference type="GO" id="GO:0006352">
    <property type="term" value="P:DNA-templated transcription initiation"/>
    <property type="evidence" value="ECO:0007669"/>
    <property type="project" value="InterPro"/>
</dbReference>
<evidence type="ECO:0000313" key="9">
    <source>
        <dbReference type="EMBL" id="REK73843.1"/>
    </source>
</evidence>
<feature type="compositionally biased region" description="Polar residues" evidence="6">
    <location>
        <begin position="415"/>
        <end position="431"/>
    </location>
</feature>
<evidence type="ECO:0000259" key="7">
    <source>
        <dbReference type="Pfam" id="PF04542"/>
    </source>
</evidence>
<feature type="compositionally biased region" description="Low complexity" evidence="6">
    <location>
        <begin position="441"/>
        <end position="485"/>
    </location>
</feature>
<protein>
    <recommendedName>
        <fullName evidence="11">Sigma-70 family RNA polymerase sigma factor</fullName>
    </recommendedName>
</protein>
<comment type="caution">
    <text evidence="9">The sequence shown here is derived from an EMBL/GenBank/DDBJ whole genome shotgun (WGS) entry which is preliminary data.</text>
</comment>
<organism evidence="9 10">
    <name type="scientific">Aeromicrobium endophyticum</name>
    <dbReference type="NCBI Taxonomy" id="2292704"/>
    <lineage>
        <taxon>Bacteria</taxon>
        <taxon>Bacillati</taxon>
        <taxon>Actinomycetota</taxon>
        <taxon>Actinomycetes</taxon>
        <taxon>Propionibacteriales</taxon>
        <taxon>Nocardioidaceae</taxon>
        <taxon>Aeromicrobium</taxon>
    </lineage>
</organism>
<dbReference type="Gene3D" id="1.10.1740.10">
    <property type="match status" value="1"/>
</dbReference>
<dbReference type="PROSITE" id="PS51257">
    <property type="entry name" value="PROKAR_LIPOPROTEIN"/>
    <property type="match status" value="1"/>
</dbReference>
<keyword evidence="2" id="KW-0805">Transcription regulation</keyword>
<keyword evidence="4" id="KW-0238">DNA-binding</keyword>
<name>A0A371PD19_9ACTN</name>
<dbReference type="PANTHER" id="PTHR43133:SF8">
    <property type="entry name" value="RNA POLYMERASE SIGMA FACTOR HI_1459-RELATED"/>
    <property type="match status" value="1"/>
</dbReference>
<feature type="domain" description="Putative zinc-finger" evidence="8">
    <location>
        <begin position="302"/>
        <end position="335"/>
    </location>
</feature>
<dbReference type="NCBIfam" id="TIGR02937">
    <property type="entry name" value="sigma70-ECF"/>
    <property type="match status" value="1"/>
</dbReference>
<dbReference type="SUPFAM" id="SSF88659">
    <property type="entry name" value="Sigma3 and sigma4 domains of RNA polymerase sigma factors"/>
    <property type="match status" value="1"/>
</dbReference>
<dbReference type="InterPro" id="IPR007627">
    <property type="entry name" value="RNA_pol_sigma70_r2"/>
</dbReference>
<accession>A0A371PD19</accession>
<dbReference type="InterPro" id="IPR013325">
    <property type="entry name" value="RNA_pol_sigma_r2"/>
</dbReference>
<keyword evidence="5" id="KW-0804">Transcription</keyword>
<evidence type="ECO:0000256" key="1">
    <source>
        <dbReference type="ARBA" id="ARBA00010641"/>
    </source>
</evidence>
<dbReference type="SUPFAM" id="SSF88946">
    <property type="entry name" value="Sigma2 domain of RNA polymerase sigma factors"/>
    <property type="match status" value="1"/>
</dbReference>
<evidence type="ECO:0000256" key="6">
    <source>
        <dbReference type="SAM" id="MobiDB-lite"/>
    </source>
</evidence>
<dbReference type="InterPro" id="IPR036388">
    <property type="entry name" value="WH-like_DNA-bd_sf"/>
</dbReference>
<reference evidence="9 10" key="1">
    <citation type="submission" date="2018-08" db="EMBL/GenBank/DDBJ databases">
        <title>Aeromicrobium sp. M2KJ-4, whole genome shotgun sequence.</title>
        <authorList>
            <person name="Tuo L."/>
        </authorList>
    </citation>
    <scope>NUCLEOTIDE SEQUENCE [LARGE SCALE GENOMIC DNA]</scope>
    <source>
        <strain evidence="9 10">M2KJ-4</strain>
    </source>
</reference>
<sequence>MSGKSQLQFCLGSSCGQTGKNNASGRGWPATSCLRRRHTVVDNGVLFILLSDCSEKCCVPVWCPASSRAMLGRTVNHGYIRFGASTEVTGDQHPGDQMHNVDAVDVSGAGLALVDLDDGSLLAMARSGSSEAYAALFSRYSYAAHRLARHLGQKEDSDDVVSEAFAQVLDLLGRGKGPETAFRAYLFTTVRHECARRAKARKRVVPTDDLQQIDTPVAFGNGNLDDFERSAIRSAYESLPARWRTVLWHLDVEGRKPHELGPLLDLSPNSVSALVYRARAGLREAYLQQHVKDEQPGDSRTCSEHRAKLSAFVRRTASARDQERVHTHLESCGDCMAIYLDLQEVNREVGLVSGTTVVLGAVGLSLASVGAHLSVLLKAVLAVLVPPAAAAAIASAAIISIPSGAPDPARFSLASVDTGSSDRGATEQSHTPAVEPRAEAPRSGTATSAATSPARPVVSQAQRPAAAAAPETAAPTVPAATRPAAKIPPAPTAAPGVPVPSVVPQVGVRIDTPTSPDGVAAPRLTANVGALELTVGGSDGLVSLSAAQ</sequence>
<keyword evidence="10" id="KW-1185">Reference proteome</keyword>
<dbReference type="PANTHER" id="PTHR43133">
    <property type="entry name" value="RNA POLYMERASE ECF-TYPE SIGMA FACTO"/>
    <property type="match status" value="1"/>
</dbReference>
<evidence type="ECO:0000313" key="10">
    <source>
        <dbReference type="Proteomes" id="UP000265581"/>
    </source>
</evidence>
<dbReference type="InterPro" id="IPR013324">
    <property type="entry name" value="RNA_pol_sigma_r3/r4-like"/>
</dbReference>
<dbReference type="Pfam" id="PF13490">
    <property type="entry name" value="zf-HC2"/>
    <property type="match status" value="1"/>
</dbReference>
<gene>
    <name evidence="9" type="ORF">DX116_10065</name>
</gene>
<evidence type="ECO:0000256" key="5">
    <source>
        <dbReference type="ARBA" id="ARBA00023163"/>
    </source>
</evidence>
<dbReference type="GO" id="GO:0016987">
    <property type="term" value="F:sigma factor activity"/>
    <property type="evidence" value="ECO:0007669"/>
    <property type="project" value="UniProtKB-KW"/>
</dbReference>
<dbReference type="AlphaFoldDB" id="A0A371PD19"/>
<dbReference type="InterPro" id="IPR014284">
    <property type="entry name" value="RNA_pol_sigma-70_dom"/>
</dbReference>
<dbReference type="Pfam" id="PF04542">
    <property type="entry name" value="Sigma70_r2"/>
    <property type="match status" value="1"/>
</dbReference>
<comment type="similarity">
    <text evidence="1">Belongs to the sigma-70 factor family. ECF subfamily.</text>
</comment>
<dbReference type="EMBL" id="QUBR01000001">
    <property type="protein sequence ID" value="REK73843.1"/>
    <property type="molecule type" value="Genomic_DNA"/>
</dbReference>